<evidence type="ECO:0000313" key="2">
    <source>
        <dbReference type="Proteomes" id="UP000030752"/>
    </source>
</evidence>
<reference evidence="1 2" key="1">
    <citation type="submission" date="2013-03" db="EMBL/GenBank/DDBJ databases">
        <title>The Genome Sequence of Phialophora europaea CBS 101466.</title>
        <authorList>
            <consortium name="The Broad Institute Genomics Platform"/>
            <person name="Cuomo C."/>
            <person name="de Hoog S."/>
            <person name="Gorbushina A."/>
            <person name="Walker B."/>
            <person name="Young S.K."/>
            <person name="Zeng Q."/>
            <person name="Gargeya S."/>
            <person name="Fitzgerald M."/>
            <person name="Haas B."/>
            <person name="Abouelleil A."/>
            <person name="Allen A.W."/>
            <person name="Alvarado L."/>
            <person name="Arachchi H.M."/>
            <person name="Berlin A.M."/>
            <person name="Chapman S.B."/>
            <person name="Gainer-Dewar J."/>
            <person name="Goldberg J."/>
            <person name="Griggs A."/>
            <person name="Gujja S."/>
            <person name="Hansen M."/>
            <person name="Howarth C."/>
            <person name="Imamovic A."/>
            <person name="Ireland A."/>
            <person name="Larimer J."/>
            <person name="McCowan C."/>
            <person name="Murphy C."/>
            <person name="Pearson M."/>
            <person name="Poon T.W."/>
            <person name="Priest M."/>
            <person name="Roberts A."/>
            <person name="Saif S."/>
            <person name="Shea T."/>
            <person name="Sisk P."/>
            <person name="Sykes S."/>
            <person name="Wortman J."/>
            <person name="Nusbaum C."/>
            <person name="Birren B."/>
        </authorList>
    </citation>
    <scope>NUCLEOTIDE SEQUENCE [LARGE SCALE GENOMIC DNA]</scope>
    <source>
        <strain evidence="1 2">CBS 101466</strain>
    </source>
</reference>
<dbReference type="InterPro" id="IPR014710">
    <property type="entry name" value="RmlC-like_jellyroll"/>
</dbReference>
<dbReference type="AlphaFoldDB" id="W2S7B9"/>
<gene>
    <name evidence="1" type="ORF">HMPREF1541_10252</name>
</gene>
<dbReference type="HOGENOM" id="CLU_1421369_0_0_1"/>
<accession>W2S7B9</accession>
<protein>
    <recommendedName>
        <fullName evidence="3">Cupin 2 conserved barrel domain-containing protein</fullName>
    </recommendedName>
</protein>
<dbReference type="Proteomes" id="UP000030752">
    <property type="component" value="Unassembled WGS sequence"/>
</dbReference>
<dbReference type="eggNOG" id="ENOG502RZ11">
    <property type="taxonomic scope" value="Eukaryota"/>
</dbReference>
<keyword evidence="2" id="KW-1185">Reference proteome</keyword>
<dbReference type="RefSeq" id="XP_008713145.1">
    <property type="nucleotide sequence ID" value="XM_008714923.1"/>
</dbReference>
<name>W2S7B9_CYPE1</name>
<dbReference type="GeneID" id="19977591"/>
<dbReference type="OrthoDB" id="4763033at2759"/>
<evidence type="ECO:0000313" key="1">
    <source>
        <dbReference type="EMBL" id="ETN44582.1"/>
    </source>
</evidence>
<dbReference type="SUPFAM" id="SSF51182">
    <property type="entry name" value="RmlC-like cupins"/>
    <property type="match status" value="1"/>
</dbReference>
<proteinExistence type="predicted"/>
<organism evidence="1 2">
    <name type="scientific">Cyphellophora europaea (strain CBS 101466)</name>
    <name type="common">Phialophora europaea</name>
    <dbReference type="NCBI Taxonomy" id="1220924"/>
    <lineage>
        <taxon>Eukaryota</taxon>
        <taxon>Fungi</taxon>
        <taxon>Dikarya</taxon>
        <taxon>Ascomycota</taxon>
        <taxon>Pezizomycotina</taxon>
        <taxon>Eurotiomycetes</taxon>
        <taxon>Chaetothyriomycetidae</taxon>
        <taxon>Chaetothyriales</taxon>
        <taxon>Cyphellophoraceae</taxon>
        <taxon>Cyphellophora</taxon>
    </lineage>
</organism>
<dbReference type="VEuPathDB" id="FungiDB:HMPREF1541_10252"/>
<dbReference type="EMBL" id="KB822714">
    <property type="protein sequence ID" value="ETN44582.1"/>
    <property type="molecule type" value="Genomic_DNA"/>
</dbReference>
<dbReference type="Gene3D" id="2.60.120.10">
    <property type="entry name" value="Jelly Rolls"/>
    <property type="match status" value="1"/>
</dbReference>
<dbReference type="InterPro" id="IPR011051">
    <property type="entry name" value="RmlC_Cupin_sf"/>
</dbReference>
<evidence type="ECO:0008006" key="3">
    <source>
        <dbReference type="Google" id="ProtNLM"/>
    </source>
</evidence>
<dbReference type="InParanoid" id="W2S7B9"/>
<sequence length="199" mass="21917">MSTQHGQFDQRRFRLEESTHLNGGARTVFIEHMTPGTQVPPHRHHRFSETFDLISGSMSVYATDEKPDLEALDASVQELKVGVPVVVPKGNHHMYRVGDEDTVLRCIVTPGDADFERLLMIMNGLARDGRMEGPEALGSSLLLMAIAFDLSDAHVIGPVSDMLKGVKAEQGTAIEELKKSLLASYHNEEGLKDLLRGNA</sequence>